<keyword evidence="3" id="KW-0732">Signal</keyword>
<evidence type="ECO:0000256" key="1">
    <source>
        <dbReference type="PROSITE-ProRule" id="PRU00339"/>
    </source>
</evidence>
<dbReference type="SUPFAM" id="SSF48452">
    <property type="entry name" value="TPR-like"/>
    <property type="match status" value="1"/>
</dbReference>
<dbReference type="InterPro" id="IPR052943">
    <property type="entry name" value="TMTC_O-mannosyl-trnsfr"/>
</dbReference>
<keyword evidence="1" id="KW-0802">TPR repeat</keyword>
<dbReference type="Pfam" id="PF13432">
    <property type="entry name" value="TPR_16"/>
    <property type="match status" value="2"/>
</dbReference>
<dbReference type="PROSITE" id="PS50293">
    <property type="entry name" value="TPR_REGION"/>
    <property type="match status" value="1"/>
</dbReference>
<dbReference type="Pfam" id="PF00515">
    <property type="entry name" value="TPR_1"/>
    <property type="match status" value="1"/>
</dbReference>
<dbReference type="AlphaFoldDB" id="A0A5C5ZWM2"/>
<protein>
    <submittedName>
        <fullName evidence="4">Tetratricopeptide repeat protein</fullName>
    </submittedName>
</protein>
<proteinExistence type="predicted"/>
<feature type="repeat" description="TPR" evidence="1">
    <location>
        <begin position="303"/>
        <end position="336"/>
    </location>
</feature>
<feature type="region of interest" description="Disordered" evidence="2">
    <location>
        <begin position="75"/>
        <end position="187"/>
    </location>
</feature>
<feature type="chain" id="PRO_5022988177" evidence="3">
    <location>
        <begin position="23"/>
        <end position="458"/>
    </location>
</feature>
<dbReference type="EMBL" id="SJPQ01000001">
    <property type="protein sequence ID" value="TWT90673.1"/>
    <property type="molecule type" value="Genomic_DNA"/>
</dbReference>
<evidence type="ECO:0000313" key="5">
    <source>
        <dbReference type="Proteomes" id="UP000315440"/>
    </source>
</evidence>
<dbReference type="InterPro" id="IPR019734">
    <property type="entry name" value="TPR_rpt"/>
</dbReference>
<evidence type="ECO:0000256" key="3">
    <source>
        <dbReference type="SAM" id="SignalP"/>
    </source>
</evidence>
<name>A0A5C5ZWM2_9BACT</name>
<dbReference type="PROSITE" id="PS51257">
    <property type="entry name" value="PROKAR_LIPOPROTEIN"/>
    <property type="match status" value="1"/>
</dbReference>
<feature type="compositionally biased region" description="Polar residues" evidence="2">
    <location>
        <begin position="177"/>
        <end position="187"/>
    </location>
</feature>
<evidence type="ECO:0000256" key="2">
    <source>
        <dbReference type="SAM" id="MobiDB-lite"/>
    </source>
</evidence>
<feature type="compositionally biased region" description="Low complexity" evidence="2">
    <location>
        <begin position="370"/>
        <end position="400"/>
    </location>
</feature>
<dbReference type="PROSITE" id="PS50005">
    <property type="entry name" value="TPR"/>
    <property type="match status" value="2"/>
</dbReference>
<dbReference type="RefSeq" id="WP_146397752.1">
    <property type="nucleotide sequence ID" value="NZ_SJPQ01000001.1"/>
</dbReference>
<dbReference type="PANTHER" id="PTHR44809">
    <property type="match status" value="1"/>
</dbReference>
<sequence length="458" mass="48540" precursor="true">MVRYKSAALAAAMTFSACYADAAPATMVSRPRVGSATSRPVATEAAPETKRANLPWLSKWFGKSEPTVAVPQPQLQPRAMSQQPTPQQAATQQAMAQRPAPQPAPPYGQPVYGAPAPNQLGYASPMPGSPVGPRGGMNPAVFPASAFQAAMATQSPSSQRPAAQPTPASETDRVVESSRNAEAQGNTDLARGLLKQALAETPLDVALLRELGRVEDRAGNLESAEGFYQQAATEAPQHAGVLNDLGLCQARQGKLDESLETFQRAIRLNPEKGLYRNNVATVLTELGRNDEALAHLKTFHAAPAAHFNLGQMLASRGREIEAAEQYFAALELDPSMAPAHVAMEKLSPEALAAAAPTTAPAQVEPQPQLADTALPKTPPQQAAQPWPAPHQQAHTQQPFTQPAPPRFTSGQKPLAVTPEMTLPIEGPAQSGAPTEPNYQTAIHSANYGPRLLPAVRDR</sequence>
<gene>
    <name evidence="4" type="ORF">Mal64_10680</name>
</gene>
<feature type="repeat" description="TPR" evidence="1">
    <location>
        <begin position="239"/>
        <end position="272"/>
    </location>
</feature>
<accession>A0A5C5ZWM2</accession>
<feature type="compositionally biased region" description="Low complexity" evidence="2">
    <location>
        <begin position="79"/>
        <end position="99"/>
    </location>
</feature>
<organism evidence="4 5">
    <name type="scientific">Pseudobythopirellula maris</name>
    <dbReference type="NCBI Taxonomy" id="2527991"/>
    <lineage>
        <taxon>Bacteria</taxon>
        <taxon>Pseudomonadati</taxon>
        <taxon>Planctomycetota</taxon>
        <taxon>Planctomycetia</taxon>
        <taxon>Pirellulales</taxon>
        <taxon>Lacipirellulaceae</taxon>
        <taxon>Pseudobythopirellula</taxon>
    </lineage>
</organism>
<feature type="signal peptide" evidence="3">
    <location>
        <begin position="1"/>
        <end position="22"/>
    </location>
</feature>
<evidence type="ECO:0000313" key="4">
    <source>
        <dbReference type="EMBL" id="TWT90673.1"/>
    </source>
</evidence>
<dbReference type="SMART" id="SM00028">
    <property type="entry name" value="TPR"/>
    <property type="match status" value="3"/>
</dbReference>
<dbReference type="PANTHER" id="PTHR44809:SF1">
    <property type="entry name" value="PROTEIN O-MANNOSYL-TRANSFERASE TMTC1"/>
    <property type="match status" value="1"/>
</dbReference>
<feature type="region of interest" description="Disordered" evidence="2">
    <location>
        <begin position="370"/>
        <end position="458"/>
    </location>
</feature>
<dbReference type="Gene3D" id="1.25.40.10">
    <property type="entry name" value="Tetratricopeptide repeat domain"/>
    <property type="match status" value="2"/>
</dbReference>
<comment type="caution">
    <text evidence="4">The sequence shown here is derived from an EMBL/GenBank/DDBJ whole genome shotgun (WGS) entry which is preliminary data.</text>
</comment>
<dbReference type="OrthoDB" id="288828at2"/>
<dbReference type="InterPro" id="IPR011990">
    <property type="entry name" value="TPR-like_helical_dom_sf"/>
</dbReference>
<reference evidence="4 5" key="1">
    <citation type="submission" date="2019-02" db="EMBL/GenBank/DDBJ databases">
        <title>Deep-cultivation of Planctomycetes and their phenomic and genomic characterization uncovers novel biology.</title>
        <authorList>
            <person name="Wiegand S."/>
            <person name="Jogler M."/>
            <person name="Boedeker C."/>
            <person name="Pinto D."/>
            <person name="Vollmers J."/>
            <person name="Rivas-Marin E."/>
            <person name="Kohn T."/>
            <person name="Peeters S.H."/>
            <person name="Heuer A."/>
            <person name="Rast P."/>
            <person name="Oberbeckmann S."/>
            <person name="Bunk B."/>
            <person name="Jeske O."/>
            <person name="Meyerdierks A."/>
            <person name="Storesund J.E."/>
            <person name="Kallscheuer N."/>
            <person name="Luecker S."/>
            <person name="Lage O.M."/>
            <person name="Pohl T."/>
            <person name="Merkel B.J."/>
            <person name="Hornburger P."/>
            <person name="Mueller R.-W."/>
            <person name="Bruemmer F."/>
            <person name="Labrenz M."/>
            <person name="Spormann A.M."/>
            <person name="Op Den Camp H."/>
            <person name="Overmann J."/>
            <person name="Amann R."/>
            <person name="Jetten M.S.M."/>
            <person name="Mascher T."/>
            <person name="Medema M.H."/>
            <person name="Devos D.P."/>
            <person name="Kaster A.-K."/>
            <person name="Ovreas L."/>
            <person name="Rohde M."/>
            <person name="Galperin M.Y."/>
            <person name="Jogler C."/>
        </authorList>
    </citation>
    <scope>NUCLEOTIDE SEQUENCE [LARGE SCALE GENOMIC DNA]</scope>
    <source>
        <strain evidence="4 5">Mal64</strain>
    </source>
</reference>
<feature type="compositionally biased region" description="Polar residues" evidence="2">
    <location>
        <begin position="151"/>
        <end position="169"/>
    </location>
</feature>
<dbReference type="Proteomes" id="UP000315440">
    <property type="component" value="Unassembled WGS sequence"/>
</dbReference>
<keyword evidence="5" id="KW-1185">Reference proteome</keyword>